<reference evidence="2 3" key="1">
    <citation type="submission" date="2024-09" db="EMBL/GenBank/DDBJ databases">
        <authorList>
            <person name="Zhang Z.-H."/>
        </authorList>
    </citation>
    <scope>NUCLEOTIDE SEQUENCE [LARGE SCALE GENOMIC DNA]</scope>
    <source>
        <strain evidence="2 3">HHTR114</strain>
    </source>
</reference>
<accession>A0ABW1KWJ6</accession>
<organism evidence="2 3">
    <name type="scientific">Hyphococcus aureus</name>
    <dbReference type="NCBI Taxonomy" id="2666033"/>
    <lineage>
        <taxon>Bacteria</taxon>
        <taxon>Pseudomonadati</taxon>
        <taxon>Pseudomonadota</taxon>
        <taxon>Alphaproteobacteria</taxon>
        <taxon>Parvularculales</taxon>
        <taxon>Parvularculaceae</taxon>
        <taxon>Hyphococcus</taxon>
    </lineage>
</organism>
<protein>
    <submittedName>
        <fullName evidence="2">Uncharacterized protein</fullName>
    </submittedName>
</protein>
<proteinExistence type="predicted"/>
<feature type="transmembrane region" description="Helical" evidence="1">
    <location>
        <begin position="34"/>
        <end position="54"/>
    </location>
</feature>
<sequence length="65" mass="6777">MTNSLIWTGLACCLAALGLQLFPDLAFRIGAEPAAAWLVFGFGVFLMLIAAMMASGARRTGGKAD</sequence>
<name>A0ABW1KWJ6_9PROT</name>
<gene>
    <name evidence="2" type="ORF">ACFMB1_02540</name>
</gene>
<evidence type="ECO:0000256" key="1">
    <source>
        <dbReference type="SAM" id="Phobius"/>
    </source>
</evidence>
<evidence type="ECO:0000313" key="3">
    <source>
        <dbReference type="Proteomes" id="UP001596116"/>
    </source>
</evidence>
<keyword evidence="1" id="KW-0812">Transmembrane</keyword>
<keyword evidence="3" id="KW-1185">Reference proteome</keyword>
<evidence type="ECO:0000313" key="2">
    <source>
        <dbReference type="EMBL" id="MFC6034402.1"/>
    </source>
</evidence>
<dbReference type="Proteomes" id="UP001596116">
    <property type="component" value="Unassembled WGS sequence"/>
</dbReference>
<dbReference type="RefSeq" id="WP_379880277.1">
    <property type="nucleotide sequence ID" value="NZ_JBHPON010000001.1"/>
</dbReference>
<keyword evidence="1" id="KW-1133">Transmembrane helix</keyword>
<keyword evidence="1" id="KW-0472">Membrane</keyword>
<comment type="caution">
    <text evidence="2">The sequence shown here is derived from an EMBL/GenBank/DDBJ whole genome shotgun (WGS) entry which is preliminary data.</text>
</comment>
<dbReference type="EMBL" id="JBHPON010000001">
    <property type="protein sequence ID" value="MFC6034402.1"/>
    <property type="molecule type" value="Genomic_DNA"/>
</dbReference>